<organism evidence="2 3">
    <name type="scientific">Pseudoalteromonas espejiana</name>
    <dbReference type="NCBI Taxonomy" id="28107"/>
    <lineage>
        <taxon>Bacteria</taxon>
        <taxon>Pseudomonadati</taxon>
        <taxon>Pseudomonadota</taxon>
        <taxon>Gammaproteobacteria</taxon>
        <taxon>Alteromonadales</taxon>
        <taxon>Pseudoalteromonadaceae</taxon>
        <taxon>Pseudoalteromonas</taxon>
    </lineage>
</organism>
<evidence type="ECO:0000313" key="2">
    <source>
        <dbReference type="EMBL" id="GEK56258.1"/>
    </source>
</evidence>
<feature type="transmembrane region" description="Helical" evidence="1">
    <location>
        <begin position="77"/>
        <end position="97"/>
    </location>
</feature>
<dbReference type="PANTHER" id="PTHR35867:SF1">
    <property type="entry name" value="PROTEIN RSEC"/>
    <property type="match status" value="1"/>
</dbReference>
<dbReference type="Pfam" id="PF04246">
    <property type="entry name" value="RseC_MucC"/>
    <property type="match status" value="1"/>
</dbReference>
<comment type="caution">
    <text evidence="2">The sequence shown here is derived from an EMBL/GenBank/DDBJ whole genome shotgun (WGS) entry which is preliminary data.</text>
</comment>
<feature type="transmembrane region" description="Helical" evidence="1">
    <location>
        <begin position="103"/>
        <end position="120"/>
    </location>
</feature>
<dbReference type="PANTHER" id="PTHR35867">
    <property type="entry name" value="PROTEIN RSEC"/>
    <property type="match status" value="1"/>
</dbReference>
<dbReference type="EMBL" id="BJUM01000035">
    <property type="protein sequence ID" value="GEK56258.1"/>
    <property type="molecule type" value="Genomic_DNA"/>
</dbReference>
<dbReference type="Proteomes" id="UP000321419">
    <property type="component" value="Unassembled WGS sequence"/>
</dbReference>
<keyword evidence="3" id="KW-1185">Reference proteome</keyword>
<dbReference type="OrthoDB" id="6299046at2"/>
<dbReference type="RefSeq" id="WP_089348387.1">
    <property type="nucleotide sequence ID" value="NZ_BJUM01000035.1"/>
</dbReference>
<dbReference type="InterPro" id="IPR007359">
    <property type="entry name" value="SigmaE_reg_RseC_MucC"/>
</dbReference>
<gene>
    <name evidence="2" type="primary">rseC</name>
    <name evidence="2" type="ORF">PES01_31030</name>
</gene>
<keyword evidence="1" id="KW-0472">Membrane</keyword>
<accession>A0A510XZ28</accession>
<sequence>MIEQTLTVVALDGATAHLEAQQKKACEGCNGRCGSQVFAKLFGSDKKTFPYQFDKPVEVGQKVTLSLDDSHLVKHAFAVYMLPLFLGLMFAFIGAELLLLSQGWQIIFAAFGGVAGYFLAKSKVKTLQHDIKVIKIHPISLPLTQIDGD</sequence>
<keyword evidence="1" id="KW-0812">Transmembrane</keyword>
<name>A0A510XZ28_9GAMM</name>
<evidence type="ECO:0000256" key="1">
    <source>
        <dbReference type="SAM" id="Phobius"/>
    </source>
</evidence>
<dbReference type="AlphaFoldDB" id="A0A510XZ28"/>
<dbReference type="PIRSF" id="PIRSF004923">
    <property type="entry name" value="RseC"/>
    <property type="match status" value="1"/>
</dbReference>
<dbReference type="InterPro" id="IPR026268">
    <property type="entry name" value="RseC"/>
</dbReference>
<reference evidence="2 3" key="1">
    <citation type="submission" date="2019-07" db="EMBL/GenBank/DDBJ databases">
        <title>Whole genome shotgun sequence of Pseudoalteromonas espejiana NBRC 102222.</title>
        <authorList>
            <person name="Hosoyama A."/>
            <person name="Uohara A."/>
            <person name="Ohji S."/>
            <person name="Ichikawa N."/>
        </authorList>
    </citation>
    <scope>NUCLEOTIDE SEQUENCE [LARGE SCALE GENOMIC DNA]</scope>
    <source>
        <strain evidence="2 3">NBRC 102222</strain>
    </source>
</reference>
<evidence type="ECO:0000313" key="3">
    <source>
        <dbReference type="Proteomes" id="UP000321419"/>
    </source>
</evidence>
<keyword evidence="1" id="KW-1133">Transmembrane helix</keyword>
<protein>
    <submittedName>
        <fullName evidence="2">Sigma-E factor regulatory protein RseC</fullName>
    </submittedName>
</protein>
<proteinExistence type="predicted"/>